<dbReference type="SMART" id="SM00182">
    <property type="entry name" value="CULLIN"/>
    <property type="match status" value="1"/>
</dbReference>
<dbReference type="Proteomes" id="UP000225706">
    <property type="component" value="Unassembled WGS sequence"/>
</dbReference>
<dbReference type="InterPro" id="IPR036388">
    <property type="entry name" value="WH-like_DNA-bd_sf"/>
</dbReference>
<evidence type="ECO:0000259" key="9">
    <source>
        <dbReference type="PROSITE" id="PS50069"/>
    </source>
</evidence>
<comment type="pathway">
    <text evidence="1">Protein modification; protein ubiquitination.</text>
</comment>
<keyword evidence="3" id="KW-1017">Isopeptide bond</keyword>
<evidence type="ECO:0000256" key="8">
    <source>
        <dbReference type="RuleBase" id="RU003829"/>
    </source>
</evidence>
<dbReference type="GO" id="GO:0016491">
    <property type="term" value="F:oxidoreductase activity"/>
    <property type="evidence" value="ECO:0007669"/>
    <property type="project" value="InterPro"/>
</dbReference>
<dbReference type="InterPro" id="IPR036317">
    <property type="entry name" value="Cullin_homology_sf"/>
</dbReference>
<dbReference type="PANTHER" id="PTHR11932">
    <property type="entry name" value="CULLIN"/>
    <property type="match status" value="1"/>
</dbReference>
<dbReference type="InterPro" id="IPR059120">
    <property type="entry name" value="Cullin-like_AB"/>
</dbReference>
<dbReference type="PROSITE" id="PS50069">
    <property type="entry name" value="CULLIN_2"/>
    <property type="match status" value="1"/>
</dbReference>
<proteinExistence type="inferred from homology"/>
<dbReference type="InterPro" id="IPR036390">
    <property type="entry name" value="WH_DNA-bd_sf"/>
</dbReference>
<dbReference type="Pfam" id="PF00888">
    <property type="entry name" value="Cullin"/>
    <property type="match status" value="1"/>
</dbReference>
<dbReference type="Pfam" id="PF26557">
    <property type="entry name" value="Cullin_AB"/>
    <property type="match status" value="1"/>
</dbReference>
<dbReference type="Gene3D" id="1.10.10.10">
    <property type="entry name" value="Winged helix-like DNA-binding domain superfamily/Winged helix DNA-binding domain"/>
    <property type="match status" value="1"/>
</dbReference>
<protein>
    <recommendedName>
        <fullName evidence="6">Cullin-5</fullName>
    </recommendedName>
</protein>
<keyword evidence="11" id="KW-1185">Reference proteome</keyword>
<dbReference type="InterPro" id="IPR016159">
    <property type="entry name" value="Cullin_repeat-like_dom_sf"/>
</dbReference>
<dbReference type="InterPro" id="IPR045093">
    <property type="entry name" value="Cullin"/>
</dbReference>
<evidence type="ECO:0000313" key="11">
    <source>
        <dbReference type="Proteomes" id="UP000225706"/>
    </source>
</evidence>
<dbReference type="SUPFAM" id="SSF51905">
    <property type="entry name" value="FAD/NAD(P)-binding domain"/>
    <property type="match status" value="1"/>
</dbReference>
<dbReference type="OrthoDB" id="2019015at2759"/>
<evidence type="ECO:0000256" key="3">
    <source>
        <dbReference type="ARBA" id="ARBA00022499"/>
    </source>
</evidence>
<evidence type="ECO:0000256" key="4">
    <source>
        <dbReference type="ARBA" id="ARBA00022786"/>
    </source>
</evidence>
<dbReference type="SUPFAM" id="SSF74788">
    <property type="entry name" value="Cullin repeat-like"/>
    <property type="match status" value="1"/>
</dbReference>
<dbReference type="Gene3D" id="3.30.230.130">
    <property type="entry name" value="Cullin, Chain C, Domain 2"/>
    <property type="match status" value="2"/>
</dbReference>
<evidence type="ECO:0000256" key="5">
    <source>
        <dbReference type="ARBA" id="ARBA00022843"/>
    </source>
</evidence>
<dbReference type="InterPro" id="IPR016158">
    <property type="entry name" value="Cullin_homology"/>
</dbReference>
<organism evidence="10 11">
    <name type="scientific">Stylophora pistillata</name>
    <name type="common">Smooth cauliflower coral</name>
    <dbReference type="NCBI Taxonomy" id="50429"/>
    <lineage>
        <taxon>Eukaryota</taxon>
        <taxon>Metazoa</taxon>
        <taxon>Cnidaria</taxon>
        <taxon>Anthozoa</taxon>
        <taxon>Hexacorallia</taxon>
        <taxon>Scleractinia</taxon>
        <taxon>Astrocoeniina</taxon>
        <taxon>Pocilloporidae</taxon>
        <taxon>Stylophora</taxon>
    </lineage>
</organism>
<sequence>MRITTLFGGLWPDCISSLQAIEGNLFEDAPAPQFPVNRPDHITVISDVHKVCNWDEKGPQKVYKALKDEVTNFIKQVQERVLKHEDDSTLLRAYISEWSKFFTQCNYLPKPFGTLESNLQGKAGGGASKRPLTDGITVQKLMLDSWNEGIFSTIKSRLQSSAMKLVHAERNGEAFDSQLVIGVRESYVNLSSEILDKLKIYRENFEKAYLEATEEFYKTQAAAYLQGNGVQNYMKYAEMKLKEEEQRAVRYLETRKGCDSVSVLTERCVSVLVGSFKETILAECPGMIATNETEKLLLMFQLMDRVRGGVDPMIANLESYIVTTGLDDMKACADTITSDSEKYVEELLTLFNRFSKLVKEAFNDDPRFLTARDKAFKTVVNDSTIFKLELPNKNKAGGSGGLNVKTQPESRCPELLANFCDMLLRKTPYSKKLTSDDIQAKLKDVLLVLKYVINKDVFMRYHKAHLTRRLILDTSADTEMEENMVEWLRDVGMPADYINKLARMFQDIKVSNDLNQGFKKEYQNKGDIADSVNIKILNAGAWSRASERIPVSLPTDLEDYIPEVEEFYRRNHSGRKLQWHHLMSNGVSLVAFAKLKRQILLCQPEAKSPKDFTDSSLFWVNQEFAVIKNSKVQKRGKVNLIGRLQLSTEKAKQEENDGIVALRILRIQDRGSVKPGLVSRARGVCEEEVELRNEGKKGDMKEEVKEGIKKHIVHAKRKEAIVKIMKMRKRITNAALQTELVEILKNMFIPQKKMIKEQIEWLIDHKYLRRDEEDINTFLYVRGKEMPYKANVVVIGAGIAGLSAAHKLHESGLVDVCVLEASDRVGGRINTGKIGNNTVEFGASWIHGTIGNPIFDLACELNLLQKSDVDKTWINEDSRAKPKLDQSQLRWKIDDQTLEEVWNVFEKLITETEDISKVKKFCKGIPEDKRTVGNYLTQGFQDYLDSSTSDTAITKTVKHDLFLFFEERECNAVGCNSLNDLNLEDFGEYIYLDGSGYCPVPDGYNRITEALAAQLNSGCIHLNQEVTQINWGSSSESDDDAEKRYHPVKVLCANSKTFYADHVIITVSLGILKEMHSTLFSPSLPSDKIDAIRNLGFGCVGKIFLEFEKPFWPTDEYSLHLIWSNKKNTKHESTIANFPWTRHLHSMYTTRPGSNVLLVWFQGNESPQIEKTTPLELEKQCLAAINECTCLESLPPIVTVEKTQWGTNPWTRGSYTYLSNTACGSDFDTLASPLPSESPDGKEAPPLQLMFAGEATHRQFYGTVHGAYLTGEMFLLSVKIFGRGLSNAVCGTKFDTLASPFPDFKSNPPNEFKVNKEGADSILLPNNSLVTIISDKEEFTNSAKTNIVKTISDLEAFRSQIFNRPLLLLVTCGKHVPHGQRLNNRGEYLSFRDPEWWIQSNNTPWRNPYARWGNEHGTSLYEERYIRPEFVVSVDTSNPSIRRSLEDGLNMAEDMIREKASFAIEVRLSDFVFF</sequence>
<evidence type="ECO:0000256" key="7">
    <source>
        <dbReference type="PROSITE-ProRule" id="PRU00330"/>
    </source>
</evidence>
<dbReference type="Gene3D" id="1.20.1310.10">
    <property type="entry name" value="Cullin Repeats"/>
    <property type="match status" value="4"/>
</dbReference>
<comment type="similarity">
    <text evidence="2 7 8">Belongs to the cullin family.</text>
</comment>
<dbReference type="InterPro" id="IPR002937">
    <property type="entry name" value="Amino_oxidase"/>
</dbReference>
<gene>
    <name evidence="10" type="primary">CUL5</name>
    <name evidence="10" type="ORF">AWC38_SpisGene1039</name>
</gene>
<dbReference type="STRING" id="50429.A0A2B4SWA1"/>
<dbReference type="SUPFAM" id="SSF75632">
    <property type="entry name" value="Cullin homology domain"/>
    <property type="match status" value="1"/>
</dbReference>
<keyword evidence="5" id="KW-0832">Ubl conjugation</keyword>
<dbReference type="GO" id="GO:0006511">
    <property type="term" value="P:ubiquitin-dependent protein catabolic process"/>
    <property type="evidence" value="ECO:0007669"/>
    <property type="project" value="InterPro"/>
</dbReference>
<dbReference type="Pfam" id="PF10557">
    <property type="entry name" value="Cullin_Nedd8"/>
    <property type="match status" value="1"/>
</dbReference>
<dbReference type="SUPFAM" id="SSF46785">
    <property type="entry name" value="Winged helix' DNA-binding domain"/>
    <property type="match status" value="1"/>
</dbReference>
<comment type="caution">
    <text evidence="10">The sequence shown here is derived from an EMBL/GenBank/DDBJ whole genome shotgun (WGS) entry which is preliminary data.</text>
</comment>
<reference evidence="11" key="1">
    <citation type="journal article" date="2017" name="bioRxiv">
        <title>Comparative analysis of the genomes of Stylophora pistillata and Acropora digitifera provides evidence for extensive differences between species of corals.</title>
        <authorList>
            <person name="Voolstra C.R."/>
            <person name="Li Y."/>
            <person name="Liew Y.J."/>
            <person name="Baumgarten S."/>
            <person name="Zoccola D."/>
            <person name="Flot J.-F."/>
            <person name="Tambutte S."/>
            <person name="Allemand D."/>
            <person name="Aranda M."/>
        </authorList>
    </citation>
    <scope>NUCLEOTIDE SEQUENCE [LARGE SCALE GENOMIC DNA]</scope>
</reference>
<dbReference type="InterPro" id="IPR036188">
    <property type="entry name" value="FAD/NAD-bd_sf"/>
</dbReference>
<evidence type="ECO:0000256" key="1">
    <source>
        <dbReference type="ARBA" id="ARBA00004906"/>
    </source>
</evidence>
<name>A0A2B4SWA1_STYPI</name>
<dbReference type="FunFam" id="1.20.1310.10:FF:000014">
    <property type="entry name" value="Cullin 5"/>
    <property type="match status" value="1"/>
</dbReference>
<dbReference type="SMART" id="SM00884">
    <property type="entry name" value="Cullin_Nedd8"/>
    <property type="match status" value="1"/>
</dbReference>
<dbReference type="InterPro" id="IPR001373">
    <property type="entry name" value="Cullin_N"/>
</dbReference>
<dbReference type="InterPro" id="IPR019559">
    <property type="entry name" value="Cullin_neddylation_domain"/>
</dbReference>
<dbReference type="Gene3D" id="3.50.50.60">
    <property type="entry name" value="FAD/NAD(P)-binding domain"/>
    <property type="match status" value="1"/>
</dbReference>
<feature type="domain" description="Cullin family profile" evidence="9">
    <location>
        <begin position="411"/>
        <end position="600"/>
    </location>
</feature>
<accession>A0A2B4SWA1</accession>
<dbReference type="EMBL" id="LSMT01000006">
    <property type="protein sequence ID" value="PFX34171.1"/>
    <property type="molecule type" value="Genomic_DNA"/>
</dbReference>
<dbReference type="FunFam" id="1.20.1310.10:FF:000009">
    <property type="entry name" value="Cullin 5"/>
    <property type="match status" value="1"/>
</dbReference>
<dbReference type="Pfam" id="PF01593">
    <property type="entry name" value="Amino_oxidase"/>
    <property type="match status" value="1"/>
</dbReference>
<evidence type="ECO:0000256" key="6">
    <source>
        <dbReference type="ARBA" id="ARBA00040451"/>
    </source>
</evidence>
<dbReference type="Gene3D" id="3.90.660.10">
    <property type="match status" value="1"/>
</dbReference>
<dbReference type="GO" id="GO:0031625">
    <property type="term" value="F:ubiquitin protein ligase binding"/>
    <property type="evidence" value="ECO:0007669"/>
    <property type="project" value="InterPro"/>
</dbReference>
<evidence type="ECO:0000313" key="10">
    <source>
        <dbReference type="EMBL" id="PFX34171.1"/>
    </source>
</evidence>
<evidence type="ECO:0000256" key="2">
    <source>
        <dbReference type="ARBA" id="ARBA00006019"/>
    </source>
</evidence>
<dbReference type="SUPFAM" id="SSF54373">
    <property type="entry name" value="FAD-linked reductases, C-terminal domain"/>
    <property type="match status" value="1"/>
</dbReference>
<keyword evidence="4" id="KW-0833">Ubl conjugation pathway</keyword>